<dbReference type="Proteomes" id="UP000257080">
    <property type="component" value="Unassembled WGS sequence"/>
</dbReference>
<comment type="caution">
    <text evidence="2">The sequence shown here is derived from an EMBL/GenBank/DDBJ whole genome shotgun (WGS) entry which is preliminary data.</text>
</comment>
<accession>A0A3E0WC66</accession>
<evidence type="ECO:0000259" key="1">
    <source>
        <dbReference type="Pfam" id="PF07969"/>
    </source>
</evidence>
<name>A0A3E0WC66_9MICO</name>
<feature type="domain" description="Amidohydrolase 3" evidence="1">
    <location>
        <begin position="45"/>
        <end position="515"/>
    </location>
</feature>
<organism evidence="2 3">
    <name type="scientific">Subtercola boreus</name>
    <dbReference type="NCBI Taxonomy" id="120213"/>
    <lineage>
        <taxon>Bacteria</taxon>
        <taxon>Bacillati</taxon>
        <taxon>Actinomycetota</taxon>
        <taxon>Actinomycetes</taxon>
        <taxon>Micrococcales</taxon>
        <taxon>Microbacteriaceae</taxon>
        <taxon>Subtercola</taxon>
    </lineage>
</organism>
<sequence length="524" mass="55090">MTEDIFLQGGRMPGHEGAFDVLMADGRIHAIVPSGIVAPPVSSRVLALEGRFLVPGLWDNHVHFTQWAAQSRRHDFAGSTVSAEEVLARVAAITGAGELASVSPDIATGASDVATPVPVASATAPVIGFGLRDALWATALDSRRLDAVSGGAGRQVILISGDLHSCWLNSAALNRFGLPEHPTGYLQEEECFRVTGLMNDLSDDEGDELAAEAARAAAARGVVGIVDLEMTDNLAAWRRRIVGGQRDLRVAFGIYTAQLDASIEAKLHTGDIIPGTGGLLTVGPFKVITDGSLNTRTAYCFDEYAGLEGQEHSHGLLTVAPDDLQRLLERASAAGLIPAVHAIGDHANSLALDIFEALGSRGRIEHAQLVAESDFARFAAAGVTASVQPEHAMDDREVADRYWAGRTDRAFALASLRAAGASLLLGSDAPVAPLDPWVTMAAAIGRARDERTPWHPEQRIPAADALAASTNGSALIGVGTPADIVVTDLDPLDTSPELLRTMPVSATFLAGRPTYLAPWASMLA</sequence>
<dbReference type="AlphaFoldDB" id="A0A3E0WC66"/>
<dbReference type="InterPro" id="IPR011059">
    <property type="entry name" value="Metal-dep_hydrolase_composite"/>
</dbReference>
<dbReference type="InterPro" id="IPR013108">
    <property type="entry name" value="Amidohydro_3"/>
</dbReference>
<protein>
    <recommendedName>
        <fullName evidence="1">Amidohydrolase 3 domain-containing protein</fullName>
    </recommendedName>
</protein>
<reference evidence="2 3" key="1">
    <citation type="submission" date="2017-04" db="EMBL/GenBank/DDBJ databases">
        <title>Comparative genome analysis of Subtercola boreus.</title>
        <authorList>
            <person name="Cho Y.-J."/>
            <person name="Cho A."/>
            <person name="Kim O.-S."/>
            <person name="Lee J.-I."/>
        </authorList>
    </citation>
    <scope>NUCLEOTIDE SEQUENCE [LARGE SCALE GENOMIC DNA]</scope>
    <source>
        <strain evidence="2 3">P28004</strain>
    </source>
</reference>
<dbReference type="EMBL" id="NBXE01000017">
    <property type="protein sequence ID" value="RFA28153.1"/>
    <property type="molecule type" value="Genomic_DNA"/>
</dbReference>
<evidence type="ECO:0000313" key="3">
    <source>
        <dbReference type="Proteomes" id="UP000257080"/>
    </source>
</evidence>
<dbReference type="RefSeq" id="WP_116417945.1">
    <property type="nucleotide sequence ID" value="NZ_NBXC01000012.1"/>
</dbReference>
<gene>
    <name evidence="2" type="ORF">B7R25_05435</name>
</gene>
<dbReference type="PANTHER" id="PTHR22642:SF2">
    <property type="entry name" value="PROTEIN LONG AFTER FAR-RED 3"/>
    <property type="match status" value="1"/>
</dbReference>
<dbReference type="OrthoDB" id="3238066at2"/>
<dbReference type="Pfam" id="PF07969">
    <property type="entry name" value="Amidohydro_3"/>
    <property type="match status" value="1"/>
</dbReference>
<proteinExistence type="predicted"/>
<evidence type="ECO:0000313" key="2">
    <source>
        <dbReference type="EMBL" id="RFA28153.1"/>
    </source>
</evidence>
<dbReference type="InterPro" id="IPR032466">
    <property type="entry name" value="Metal_Hydrolase"/>
</dbReference>
<dbReference type="SUPFAM" id="SSF51338">
    <property type="entry name" value="Composite domain of metallo-dependent hydrolases"/>
    <property type="match status" value="1"/>
</dbReference>
<dbReference type="Gene3D" id="3.10.310.70">
    <property type="match status" value="1"/>
</dbReference>
<dbReference type="PANTHER" id="PTHR22642">
    <property type="entry name" value="IMIDAZOLONEPROPIONASE"/>
    <property type="match status" value="1"/>
</dbReference>
<dbReference type="Gene3D" id="2.30.40.10">
    <property type="entry name" value="Urease, subunit C, domain 1"/>
    <property type="match status" value="1"/>
</dbReference>
<dbReference type="Gene3D" id="3.20.20.140">
    <property type="entry name" value="Metal-dependent hydrolases"/>
    <property type="match status" value="1"/>
</dbReference>
<dbReference type="SUPFAM" id="SSF51556">
    <property type="entry name" value="Metallo-dependent hydrolases"/>
    <property type="match status" value="1"/>
</dbReference>
<dbReference type="GO" id="GO:0016810">
    <property type="term" value="F:hydrolase activity, acting on carbon-nitrogen (but not peptide) bonds"/>
    <property type="evidence" value="ECO:0007669"/>
    <property type="project" value="InterPro"/>
</dbReference>